<dbReference type="HOGENOM" id="CLU_090059_0_0_1"/>
<proteinExistence type="inferred from homology"/>
<dbReference type="GO" id="GO:0005739">
    <property type="term" value="C:mitochondrion"/>
    <property type="evidence" value="ECO:0007669"/>
    <property type="project" value="UniProtKB-SubCell"/>
</dbReference>
<dbReference type="InterPro" id="IPR031415">
    <property type="entry name" value="Rrg8"/>
</dbReference>
<dbReference type="InParanoid" id="G8JTW4"/>
<dbReference type="FunCoup" id="G8JTW4">
    <property type="interactions" value="32"/>
</dbReference>
<dbReference type="RefSeq" id="XP_003646284.1">
    <property type="nucleotide sequence ID" value="XM_003646236.1"/>
</dbReference>
<evidence type="ECO:0000256" key="2">
    <source>
        <dbReference type="ARBA" id="ARBA00004173"/>
    </source>
</evidence>
<dbReference type="AlphaFoldDB" id="G8JTW4"/>
<protein>
    <recommendedName>
        <fullName evidence="4">Required for respiratory growth protein 8, mitochondrial</fullName>
    </recommendedName>
</protein>
<dbReference type="Pfam" id="PF17068">
    <property type="entry name" value="RRG8"/>
    <property type="match status" value="1"/>
</dbReference>
<evidence type="ECO:0000256" key="5">
    <source>
        <dbReference type="ARBA" id="ARBA00023128"/>
    </source>
</evidence>
<comment type="subcellular location">
    <subcellularLocation>
        <location evidence="2">Mitochondrion</location>
    </subcellularLocation>
</comment>
<dbReference type="KEGG" id="erc:Ecym_4416"/>
<evidence type="ECO:0000256" key="1">
    <source>
        <dbReference type="ARBA" id="ARBA00003548"/>
    </source>
</evidence>
<dbReference type="eggNOG" id="ENOG502S46Y">
    <property type="taxonomic scope" value="Eukaryota"/>
</dbReference>
<gene>
    <name evidence="6" type="ordered locus">Ecym_4416</name>
</gene>
<comment type="similarity">
    <text evidence="3">Belongs to the RRG8 family.</text>
</comment>
<dbReference type="OMA" id="FHRWAGK"/>
<organism evidence="6 7">
    <name type="scientific">Eremothecium cymbalariae (strain CBS 270.75 / DBVPG 7215 / KCTC 17166 / NRRL Y-17582)</name>
    <name type="common">Yeast</name>
    <dbReference type="NCBI Taxonomy" id="931890"/>
    <lineage>
        <taxon>Eukaryota</taxon>
        <taxon>Fungi</taxon>
        <taxon>Dikarya</taxon>
        <taxon>Ascomycota</taxon>
        <taxon>Saccharomycotina</taxon>
        <taxon>Saccharomycetes</taxon>
        <taxon>Saccharomycetales</taxon>
        <taxon>Saccharomycetaceae</taxon>
        <taxon>Eremothecium</taxon>
    </lineage>
</organism>
<evidence type="ECO:0000256" key="3">
    <source>
        <dbReference type="ARBA" id="ARBA00006716"/>
    </source>
</evidence>
<sequence>MRKVRPHIGGLVPVAITRCMTKNAPKRVPCVPSVETPLFTNFQKWAGKKKMLYFSRDDISRSKPLMLPNFNLNGNMFAQMLQKPIRLDTLSRVKVPRAFLVQLKVHKLAVNNENKKLIELAPAIISGSHSSSSYVPLSRQALATMSLSQLLPSSVKYSKMRHFDVSEVAMDRDKLTTGYEEKLVNLVTDGLKELVGIFGDEADVGLENWDILVTYDERNSYDMELRQFEDLAGKPVIIIFNLRFLRSEELDRLINVELKTHEYGIILKIPKNENLIKFMYNLIAFKTC</sequence>
<reference evidence="7" key="1">
    <citation type="journal article" date="2012" name="G3 (Bethesda)">
        <title>Pichia sorbitophila, an interspecies yeast hybrid reveals early steps of genome resolution following polyploidization.</title>
        <authorList>
            <person name="Leh Louis V."/>
            <person name="Despons L."/>
            <person name="Friedrich A."/>
            <person name="Martin T."/>
            <person name="Durrens P."/>
            <person name="Casaregola S."/>
            <person name="Neuveglise C."/>
            <person name="Fairhead C."/>
            <person name="Marck C."/>
            <person name="Cruz J.A."/>
            <person name="Straub M.L."/>
            <person name="Kugler V."/>
            <person name="Sacerdot C."/>
            <person name="Uzunov Z."/>
            <person name="Thierry A."/>
            <person name="Weiss S."/>
            <person name="Bleykasten C."/>
            <person name="De Montigny J."/>
            <person name="Jacques N."/>
            <person name="Jung P."/>
            <person name="Lemaire M."/>
            <person name="Mallet S."/>
            <person name="Morel G."/>
            <person name="Richard G.F."/>
            <person name="Sarkar A."/>
            <person name="Savel G."/>
            <person name="Schacherer J."/>
            <person name="Seret M.L."/>
            <person name="Talla E."/>
            <person name="Samson G."/>
            <person name="Jubin C."/>
            <person name="Poulain J."/>
            <person name="Vacherie B."/>
            <person name="Barbe V."/>
            <person name="Pelletier E."/>
            <person name="Sherman D.J."/>
            <person name="Westhof E."/>
            <person name="Weissenbach J."/>
            <person name="Baret P.V."/>
            <person name="Wincker P."/>
            <person name="Gaillardin C."/>
            <person name="Dujon B."/>
            <person name="Souciet J.L."/>
        </authorList>
    </citation>
    <scope>NUCLEOTIDE SEQUENCE [LARGE SCALE GENOMIC DNA]</scope>
    <source>
        <strain evidence="7">CBS 270.75 / DBVPG 7215 / KCTC 17166 / NRRL Y-17582</strain>
    </source>
</reference>
<name>G8JTW4_ERECY</name>
<dbReference type="GeneID" id="11471586"/>
<dbReference type="OrthoDB" id="4035333at2759"/>
<comment type="function">
    <text evidence="1">Required for respiratory activity and maintenance and expression of the mitochondrial genome.</text>
</comment>
<keyword evidence="5" id="KW-0496">Mitochondrion</keyword>
<dbReference type="STRING" id="931890.G8JTW4"/>
<accession>G8JTW4</accession>
<dbReference type="EMBL" id="CP002500">
    <property type="protein sequence ID" value="AET39467.1"/>
    <property type="molecule type" value="Genomic_DNA"/>
</dbReference>
<evidence type="ECO:0000256" key="4">
    <source>
        <dbReference type="ARBA" id="ARBA00013944"/>
    </source>
</evidence>
<evidence type="ECO:0000313" key="7">
    <source>
        <dbReference type="Proteomes" id="UP000006790"/>
    </source>
</evidence>
<evidence type="ECO:0000313" key="6">
    <source>
        <dbReference type="EMBL" id="AET39467.1"/>
    </source>
</evidence>
<keyword evidence="7" id="KW-1185">Reference proteome</keyword>
<dbReference type="Proteomes" id="UP000006790">
    <property type="component" value="Chromosome 4"/>
</dbReference>